<keyword evidence="2" id="KW-1133">Transmembrane helix</keyword>
<feature type="transmembrane region" description="Helical" evidence="2">
    <location>
        <begin position="85"/>
        <end position="105"/>
    </location>
</feature>
<dbReference type="PROSITE" id="PS51724">
    <property type="entry name" value="SPOR"/>
    <property type="match status" value="1"/>
</dbReference>
<keyword evidence="5" id="KW-1185">Reference proteome</keyword>
<comment type="caution">
    <text evidence="4">The sequence shown here is derived from an EMBL/GenBank/DDBJ whole genome shotgun (WGS) entry which is preliminary data.</text>
</comment>
<name>A0A844AMP0_9RHOB</name>
<dbReference type="InterPro" id="IPR036680">
    <property type="entry name" value="SPOR-like_sf"/>
</dbReference>
<keyword evidence="2" id="KW-0472">Membrane</keyword>
<gene>
    <name evidence="4" type="ORF">GG681_01030</name>
</gene>
<proteinExistence type="predicted"/>
<dbReference type="Proteomes" id="UP000436694">
    <property type="component" value="Unassembled WGS sequence"/>
</dbReference>
<sequence>MAYFTQAGAHQAYSQSDFQNGDRSSKRSFQQQSDSSSSGYSGPGTETYAQSAYDPNLYAAPSDGFAPQPSEYEPPKAQRDWSRSLGMLGGVVSVFLTIGAVYWGYDLITRDVTGIPVVRASEGPLRVSPESPGGRQADNQGLAVNDVAANGTAAAPADRLTLAPAEQGLSADDKTFAQLSQIETLQASEDLQLETAQVIEAAPNRVAQRVQSGDIDALVAQLTEGAEPIQIPLSGETARVQTASAQIIQPQPLTEIEPVVASNALGTAPRVSLRPVLRPVRLASAPVQSASVQSRSNEVDPSSLPAGTRLAQLGAYDSADVARTEWNRISARFSDYLDGKQRVIQRAEKGGRTFYRLRAMGFEDLSAARRFCAALVAGRADCIPVTTR</sequence>
<dbReference type="GO" id="GO:0042834">
    <property type="term" value="F:peptidoglycan binding"/>
    <property type="evidence" value="ECO:0007669"/>
    <property type="project" value="InterPro"/>
</dbReference>
<evidence type="ECO:0000256" key="2">
    <source>
        <dbReference type="SAM" id="Phobius"/>
    </source>
</evidence>
<dbReference type="AlphaFoldDB" id="A0A844AMP0"/>
<dbReference type="EMBL" id="WIXK01000001">
    <property type="protein sequence ID" value="MQY41213.1"/>
    <property type="molecule type" value="Genomic_DNA"/>
</dbReference>
<evidence type="ECO:0000313" key="5">
    <source>
        <dbReference type="Proteomes" id="UP000436694"/>
    </source>
</evidence>
<dbReference type="InterPro" id="IPR007730">
    <property type="entry name" value="SPOR-like_dom"/>
</dbReference>
<keyword evidence="2" id="KW-0812">Transmembrane</keyword>
<reference evidence="4 5" key="1">
    <citation type="submission" date="2019-10" db="EMBL/GenBank/DDBJ databases">
        <title>Epibacterium sp. nov., isolated from seawater.</title>
        <authorList>
            <person name="Zhang X."/>
            <person name="Li N."/>
        </authorList>
    </citation>
    <scope>NUCLEOTIDE SEQUENCE [LARGE SCALE GENOMIC DNA]</scope>
    <source>
        <strain evidence="4 5">SM1969</strain>
    </source>
</reference>
<feature type="region of interest" description="Disordered" evidence="1">
    <location>
        <begin position="1"/>
        <end position="53"/>
    </location>
</feature>
<feature type="compositionally biased region" description="Low complexity" evidence="1">
    <location>
        <begin position="27"/>
        <end position="44"/>
    </location>
</feature>
<evidence type="ECO:0000256" key="1">
    <source>
        <dbReference type="SAM" id="MobiDB-lite"/>
    </source>
</evidence>
<evidence type="ECO:0000259" key="3">
    <source>
        <dbReference type="PROSITE" id="PS51724"/>
    </source>
</evidence>
<evidence type="ECO:0000313" key="4">
    <source>
        <dbReference type="EMBL" id="MQY41213.1"/>
    </source>
</evidence>
<protein>
    <submittedName>
        <fullName evidence="4">SPOR domain-containing protein</fullName>
    </submittedName>
</protein>
<feature type="domain" description="SPOR" evidence="3">
    <location>
        <begin position="303"/>
        <end position="388"/>
    </location>
</feature>
<feature type="compositionally biased region" description="Polar residues" evidence="1">
    <location>
        <begin position="12"/>
        <end position="22"/>
    </location>
</feature>
<feature type="region of interest" description="Disordered" evidence="1">
    <location>
        <begin position="59"/>
        <end position="78"/>
    </location>
</feature>
<dbReference type="Gene3D" id="3.30.70.1070">
    <property type="entry name" value="Sporulation related repeat"/>
    <property type="match status" value="1"/>
</dbReference>
<dbReference type="Pfam" id="PF05036">
    <property type="entry name" value="SPOR"/>
    <property type="match status" value="1"/>
</dbReference>
<accession>A0A844AMP0</accession>
<dbReference type="RefSeq" id="WP_153544200.1">
    <property type="nucleotide sequence ID" value="NZ_WIXK01000001.1"/>
</dbReference>
<organism evidence="4 5">
    <name type="scientific">Tritonibacter aquimaris</name>
    <dbReference type="NCBI Taxonomy" id="2663379"/>
    <lineage>
        <taxon>Bacteria</taxon>
        <taxon>Pseudomonadati</taxon>
        <taxon>Pseudomonadota</taxon>
        <taxon>Alphaproteobacteria</taxon>
        <taxon>Rhodobacterales</taxon>
        <taxon>Paracoccaceae</taxon>
        <taxon>Tritonibacter</taxon>
    </lineage>
</organism>